<evidence type="ECO:0000256" key="1">
    <source>
        <dbReference type="ARBA" id="ARBA00005814"/>
    </source>
</evidence>
<dbReference type="GO" id="GO:0016887">
    <property type="term" value="F:ATP hydrolysis activity"/>
    <property type="evidence" value="ECO:0007669"/>
    <property type="project" value="InterPro"/>
</dbReference>
<keyword evidence="6" id="KW-1185">Reference proteome</keyword>
<dbReference type="EMBL" id="SPHZ02000006">
    <property type="protein sequence ID" value="KAF0915353.1"/>
    <property type="molecule type" value="Genomic_DNA"/>
</dbReference>
<keyword evidence="2" id="KW-0813">Transport</keyword>
<dbReference type="SUPFAM" id="SSF52540">
    <property type="entry name" value="P-loop containing nucleoside triphosphate hydrolases"/>
    <property type="match status" value="1"/>
</dbReference>
<evidence type="ECO:0000256" key="3">
    <source>
        <dbReference type="SAM" id="MobiDB-lite"/>
    </source>
</evidence>
<name>A0A6G1DUL0_9ORYZ</name>
<organism evidence="5 6">
    <name type="scientific">Oryza meyeriana var. granulata</name>
    <dbReference type="NCBI Taxonomy" id="110450"/>
    <lineage>
        <taxon>Eukaryota</taxon>
        <taxon>Viridiplantae</taxon>
        <taxon>Streptophyta</taxon>
        <taxon>Embryophyta</taxon>
        <taxon>Tracheophyta</taxon>
        <taxon>Spermatophyta</taxon>
        <taxon>Magnoliopsida</taxon>
        <taxon>Liliopsida</taxon>
        <taxon>Poales</taxon>
        <taxon>Poaceae</taxon>
        <taxon>BOP clade</taxon>
        <taxon>Oryzoideae</taxon>
        <taxon>Oryzeae</taxon>
        <taxon>Oryzinae</taxon>
        <taxon>Oryza</taxon>
        <taxon>Oryza meyeriana</taxon>
    </lineage>
</organism>
<evidence type="ECO:0000313" key="5">
    <source>
        <dbReference type="EMBL" id="KAF0915353.1"/>
    </source>
</evidence>
<dbReference type="OrthoDB" id="785368at2759"/>
<protein>
    <recommendedName>
        <fullName evidence="4">ABC transporter domain-containing protein</fullName>
    </recommendedName>
</protein>
<comment type="caution">
    <text evidence="5">The sequence shown here is derived from an EMBL/GenBank/DDBJ whole genome shotgun (WGS) entry which is preliminary data.</text>
</comment>
<dbReference type="InterPro" id="IPR052215">
    <property type="entry name" value="Plant_ABCG"/>
</dbReference>
<reference evidence="5 6" key="1">
    <citation type="submission" date="2019-11" db="EMBL/GenBank/DDBJ databases">
        <title>Whole genome sequence of Oryza granulata.</title>
        <authorList>
            <person name="Li W."/>
        </authorList>
    </citation>
    <scope>NUCLEOTIDE SEQUENCE [LARGE SCALE GENOMIC DNA]</scope>
    <source>
        <strain evidence="6">cv. Menghai</strain>
        <tissue evidence="5">Leaf</tissue>
    </source>
</reference>
<evidence type="ECO:0000313" key="6">
    <source>
        <dbReference type="Proteomes" id="UP000479710"/>
    </source>
</evidence>
<sequence>MATPVPLPRWAPTPSPSGLPWRSSGGGGAVRNLLRSPFSSMLVALRGRAAPDTASPPPAAEHTTIVGGFDGIDVAREGDDGASCKERLDDGVFLTWEDVWVIAVDTRGKAAPILNGVSGCVPPCEVLAIMGPSGCGKTTLLDTLADNFSGKQI</sequence>
<gene>
    <name evidence="5" type="ORF">E2562_035844</name>
</gene>
<dbReference type="InterPro" id="IPR003439">
    <property type="entry name" value="ABC_transporter-like_ATP-bd"/>
</dbReference>
<dbReference type="Pfam" id="PF00005">
    <property type="entry name" value="ABC_tran"/>
    <property type="match status" value="1"/>
</dbReference>
<evidence type="ECO:0000256" key="2">
    <source>
        <dbReference type="ARBA" id="ARBA00022448"/>
    </source>
</evidence>
<dbReference type="PANTHER" id="PTHR48042">
    <property type="entry name" value="ABC TRANSPORTER G FAMILY MEMBER 11"/>
    <property type="match status" value="1"/>
</dbReference>
<dbReference type="PANTHER" id="PTHR48042:SF20">
    <property type="entry name" value="OS10G0163290 PROTEIN"/>
    <property type="match status" value="1"/>
</dbReference>
<accession>A0A6G1DUL0</accession>
<evidence type="ECO:0000259" key="4">
    <source>
        <dbReference type="Pfam" id="PF00005"/>
    </source>
</evidence>
<dbReference type="AlphaFoldDB" id="A0A6G1DUL0"/>
<feature type="compositionally biased region" description="Pro residues" evidence="3">
    <location>
        <begin position="1"/>
        <end position="17"/>
    </location>
</feature>
<feature type="region of interest" description="Disordered" evidence="3">
    <location>
        <begin position="1"/>
        <end position="25"/>
    </location>
</feature>
<feature type="domain" description="ABC transporter" evidence="4">
    <location>
        <begin position="114"/>
        <end position="149"/>
    </location>
</feature>
<proteinExistence type="inferred from homology"/>
<dbReference type="Gene3D" id="3.40.50.300">
    <property type="entry name" value="P-loop containing nucleotide triphosphate hydrolases"/>
    <property type="match status" value="1"/>
</dbReference>
<dbReference type="GO" id="GO:0005524">
    <property type="term" value="F:ATP binding"/>
    <property type="evidence" value="ECO:0007669"/>
    <property type="project" value="InterPro"/>
</dbReference>
<dbReference type="InterPro" id="IPR027417">
    <property type="entry name" value="P-loop_NTPase"/>
</dbReference>
<dbReference type="Proteomes" id="UP000479710">
    <property type="component" value="Unassembled WGS sequence"/>
</dbReference>
<comment type="similarity">
    <text evidence="1">Belongs to the ABC transporter superfamily. ABCG family. Eye pigment precursor importer (TC 3.A.1.204) subfamily.</text>
</comment>